<dbReference type="AlphaFoldDB" id="A0A1X6PKF0"/>
<evidence type="ECO:0000259" key="3">
    <source>
        <dbReference type="PROSITE" id="PS51253"/>
    </source>
</evidence>
<evidence type="ECO:0000256" key="1">
    <source>
        <dbReference type="ARBA" id="ARBA00023125"/>
    </source>
</evidence>
<organism evidence="4 5">
    <name type="scientific">Porphyra umbilicalis</name>
    <name type="common">Purple laver</name>
    <name type="synonym">Red alga</name>
    <dbReference type="NCBI Taxonomy" id="2786"/>
    <lineage>
        <taxon>Eukaryota</taxon>
        <taxon>Rhodophyta</taxon>
        <taxon>Bangiophyceae</taxon>
        <taxon>Bangiales</taxon>
        <taxon>Bangiaceae</taxon>
        <taxon>Porphyra</taxon>
    </lineage>
</organism>
<keyword evidence="5" id="KW-1185">Reference proteome</keyword>
<protein>
    <recommendedName>
        <fullName evidence="3">HTH CENPB-type domain-containing protein</fullName>
    </recommendedName>
</protein>
<feature type="region of interest" description="Disordered" evidence="2">
    <location>
        <begin position="355"/>
        <end position="380"/>
    </location>
</feature>
<evidence type="ECO:0000313" key="4">
    <source>
        <dbReference type="EMBL" id="OSX81143.1"/>
    </source>
</evidence>
<evidence type="ECO:0000256" key="2">
    <source>
        <dbReference type="SAM" id="MobiDB-lite"/>
    </source>
</evidence>
<sequence>MKLNPERETILVSITQAFSVNKVALSVQQIRDLIKRKWDVTVSHQWVTRFVRRHRQELFKRACKALADKRAGLQVYDGVVDFCNELSAFLSHYHFPDFALAAHRSADIVEYAMTLKIFLFFLSPNTSHITQPLDEAPFGALQAGKTRRNEMAVMDALLTNTSSRDTLLLATYAAERQAFTRSVIQGSFRWRGVWPFNADLMKSNVCANLGMVETGETTVEAARSAASQVIQAAQERVDMSRAGTQSGRAVVKKGVVHSPFLLLDKHRKMVDEAAKEAVAKAAHLADKEERKICKERKAADRAAARERHRCRRCADKVYHGGQTWTGCPCDVFWVCSDCSRTPAGRGGLEEHIKVCSGAPATPPESESDSGEERSGSVGSE</sequence>
<keyword evidence="1" id="KW-0238">DNA-binding</keyword>
<dbReference type="Proteomes" id="UP000218209">
    <property type="component" value="Unassembled WGS sequence"/>
</dbReference>
<gene>
    <name evidence="4" type="ORF">BU14_0025s0025</name>
</gene>
<accession>A0A1X6PKF0</accession>
<evidence type="ECO:0000313" key="5">
    <source>
        <dbReference type="Proteomes" id="UP000218209"/>
    </source>
</evidence>
<dbReference type="EMBL" id="KV918765">
    <property type="protein sequence ID" value="OSX81143.1"/>
    <property type="molecule type" value="Genomic_DNA"/>
</dbReference>
<proteinExistence type="predicted"/>
<name>A0A1X6PKF0_PORUM</name>
<dbReference type="GO" id="GO:0003677">
    <property type="term" value="F:DNA binding"/>
    <property type="evidence" value="ECO:0007669"/>
    <property type="project" value="UniProtKB-KW"/>
</dbReference>
<reference evidence="4 5" key="1">
    <citation type="submission" date="2017-03" db="EMBL/GenBank/DDBJ databases">
        <title>WGS assembly of Porphyra umbilicalis.</title>
        <authorList>
            <person name="Brawley S.H."/>
            <person name="Blouin N.A."/>
            <person name="Ficko-Blean E."/>
            <person name="Wheeler G.L."/>
            <person name="Lohr M."/>
            <person name="Goodson H.V."/>
            <person name="Jenkins J.W."/>
            <person name="Blaby-Haas C.E."/>
            <person name="Helliwell K.E."/>
            <person name="Chan C."/>
            <person name="Marriage T."/>
            <person name="Bhattacharya D."/>
            <person name="Klein A.S."/>
            <person name="Badis Y."/>
            <person name="Brodie J."/>
            <person name="Cao Y."/>
            <person name="Collen J."/>
            <person name="Dittami S.M."/>
            <person name="Gachon C.M."/>
            <person name="Green B.R."/>
            <person name="Karpowicz S."/>
            <person name="Kim J.W."/>
            <person name="Kudahl U."/>
            <person name="Lin S."/>
            <person name="Michel G."/>
            <person name="Mittag M."/>
            <person name="Olson B.J."/>
            <person name="Pangilinan J."/>
            <person name="Peng Y."/>
            <person name="Qiu H."/>
            <person name="Shu S."/>
            <person name="Singer J.T."/>
            <person name="Smith A.G."/>
            <person name="Sprecher B.N."/>
            <person name="Wagner V."/>
            <person name="Wang W."/>
            <person name="Wang Z.-Y."/>
            <person name="Yan J."/>
            <person name="Yarish C."/>
            <person name="Zoeuner-Riek S."/>
            <person name="Zhuang Y."/>
            <person name="Zou Y."/>
            <person name="Lindquist E.A."/>
            <person name="Grimwood J."/>
            <person name="Barry K."/>
            <person name="Rokhsar D.S."/>
            <person name="Schmutz J."/>
            <person name="Stiller J.W."/>
            <person name="Grossman A.R."/>
            <person name="Prochnik S.E."/>
        </authorList>
    </citation>
    <scope>NUCLEOTIDE SEQUENCE [LARGE SCALE GENOMIC DNA]</scope>
    <source>
        <strain evidence="4">4086291</strain>
    </source>
</reference>
<dbReference type="PROSITE" id="PS51253">
    <property type="entry name" value="HTH_CENPB"/>
    <property type="match status" value="1"/>
</dbReference>
<dbReference type="InterPro" id="IPR006600">
    <property type="entry name" value="HTH_CenpB_DNA-bd_dom"/>
</dbReference>
<feature type="domain" description="HTH CENPB-type" evidence="3">
    <location>
        <begin position="1"/>
        <end position="60"/>
    </location>
</feature>
<dbReference type="OrthoDB" id="78733at2759"/>